<keyword evidence="3 7" id="KW-0812">Transmembrane</keyword>
<accession>A0A9W7BGC4</accession>
<evidence type="ECO:0000259" key="9">
    <source>
        <dbReference type="Pfam" id="PF01694"/>
    </source>
</evidence>
<dbReference type="InterPro" id="IPR050925">
    <property type="entry name" value="Rhomboid_protease_S54"/>
</dbReference>
<dbReference type="Proteomes" id="UP001165160">
    <property type="component" value="Unassembled WGS sequence"/>
</dbReference>
<gene>
    <name evidence="10" type="ORF">TrVE_jg12477</name>
</gene>
<feature type="chain" id="PRO_5040801948" description="Peptidase S54 rhomboid domain-containing protein" evidence="8">
    <location>
        <begin position="21"/>
        <end position="451"/>
    </location>
</feature>
<dbReference type="GO" id="GO:0016020">
    <property type="term" value="C:membrane"/>
    <property type="evidence" value="ECO:0007669"/>
    <property type="project" value="UniProtKB-SubCell"/>
</dbReference>
<evidence type="ECO:0000256" key="7">
    <source>
        <dbReference type="SAM" id="Phobius"/>
    </source>
</evidence>
<dbReference type="PANTHER" id="PTHR43731:SF14">
    <property type="entry name" value="PRESENILIN-ASSOCIATED RHOMBOID-LIKE PROTEIN, MITOCHONDRIAL"/>
    <property type="match status" value="1"/>
</dbReference>
<evidence type="ECO:0000256" key="5">
    <source>
        <dbReference type="ARBA" id="ARBA00022989"/>
    </source>
</evidence>
<comment type="similarity">
    <text evidence="2">Belongs to the peptidase S54 family.</text>
</comment>
<dbReference type="EMBL" id="BRXX01000071">
    <property type="protein sequence ID" value="GMH87405.1"/>
    <property type="molecule type" value="Genomic_DNA"/>
</dbReference>
<evidence type="ECO:0000256" key="4">
    <source>
        <dbReference type="ARBA" id="ARBA00022801"/>
    </source>
</evidence>
<evidence type="ECO:0000256" key="6">
    <source>
        <dbReference type="ARBA" id="ARBA00023136"/>
    </source>
</evidence>
<proteinExistence type="inferred from homology"/>
<comment type="subcellular location">
    <subcellularLocation>
        <location evidence="1">Membrane</location>
        <topology evidence="1">Multi-pass membrane protein</topology>
    </subcellularLocation>
</comment>
<feature type="transmembrane region" description="Helical" evidence="7">
    <location>
        <begin position="429"/>
        <end position="449"/>
    </location>
</feature>
<dbReference type="InterPro" id="IPR035952">
    <property type="entry name" value="Rhomboid-like_sf"/>
</dbReference>
<evidence type="ECO:0000313" key="11">
    <source>
        <dbReference type="Proteomes" id="UP001165160"/>
    </source>
</evidence>
<comment type="caution">
    <text evidence="10">The sequence shown here is derived from an EMBL/GenBank/DDBJ whole genome shotgun (WGS) entry which is preliminary data.</text>
</comment>
<dbReference type="SUPFAM" id="SSF144091">
    <property type="entry name" value="Rhomboid-like"/>
    <property type="match status" value="1"/>
</dbReference>
<reference evidence="11" key="1">
    <citation type="journal article" date="2023" name="Commun. Biol.">
        <title>Genome analysis of Parmales, the sister group of diatoms, reveals the evolutionary specialization of diatoms from phago-mixotrophs to photoautotrophs.</title>
        <authorList>
            <person name="Ban H."/>
            <person name="Sato S."/>
            <person name="Yoshikawa S."/>
            <person name="Yamada K."/>
            <person name="Nakamura Y."/>
            <person name="Ichinomiya M."/>
            <person name="Sato N."/>
            <person name="Blanc-Mathieu R."/>
            <person name="Endo H."/>
            <person name="Kuwata A."/>
            <person name="Ogata H."/>
        </authorList>
    </citation>
    <scope>NUCLEOTIDE SEQUENCE [LARGE SCALE GENOMIC DNA]</scope>
    <source>
        <strain evidence="11">NIES 3699</strain>
    </source>
</reference>
<evidence type="ECO:0000256" key="3">
    <source>
        <dbReference type="ARBA" id="ARBA00022692"/>
    </source>
</evidence>
<name>A0A9W7BGC4_9STRA</name>
<dbReference type="InterPro" id="IPR022764">
    <property type="entry name" value="Peptidase_S54_rhomboid_dom"/>
</dbReference>
<keyword evidence="8" id="KW-0732">Signal</keyword>
<keyword evidence="11" id="KW-1185">Reference proteome</keyword>
<dbReference type="AlphaFoldDB" id="A0A9W7BGC4"/>
<dbReference type="Pfam" id="PF01694">
    <property type="entry name" value="Rhomboid"/>
    <property type="match status" value="1"/>
</dbReference>
<protein>
    <recommendedName>
        <fullName evidence="9">Peptidase S54 rhomboid domain-containing protein</fullName>
    </recommendedName>
</protein>
<evidence type="ECO:0000256" key="8">
    <source>
        <dbReference type="SAM" id="SignalP"/>
    </source>
</evidence>
<feature type="signal peptide" evidence="8">
    <location>
        <begin position="1"/>
        <end position="20"/>
    </location>
</feature>
<organism evidence="10 11">
    <name type="scientific">Triparma verrucosa</name>
    <dbReference type="NCBI Taxonomy" id="1606542"/>
    <lineage>
        <taxon>Eukaryota</taxon>
        <taxon>Sar</taxon>
        <taxon>Stramenopiles</taxon>
        <taxon>Ochrophyta</taxon>
        <taxon>Bolidophyceae</taxon>
        <taxon>Parmales</taxon>
        <taxon>Triparmaceae</taxon>
        <taxon>Triparma</taxon>
    </lineage>
</organism>
<dbReference type="GO" id="GO:0004252">
    <property type="term" value="F:serine-type endopeptidase activity"/>
    <property type="evidence" value="ECO:0007669"/>
    <property type="project" value="InterPro"/>
</dbReference>
<evidence type="ECO:0000313" key="10">
    <source>
        <dbReference type="EMBL" id="GMH87405.1"/>
    </source>
</evidence>
<dbReference type="PANTHER" id="PTHR43731">
    <property type="entry name" value="RHOMBOID PROTEASE"/>
    <property type="match status" value="1"/>
</dbReference>
<evidence type="ECO:0000256" key="1">
    <source>
        <dbReference type="ARBA" id="ARBA00004141"/>
    </source>
</evidence>
<keyword evidence="4" id="KW-0378">Hydrolase</keyword>
<keyword evidence="6 7" id="KW-0472">Membrane</keyword>
<evidence type="ECO:0000256" key="2">
    <source>
        <dbReference type="ARBA" id="ARBA00009045"/>
    </source>
</evidence>
<dbReference type="Gene3D" id="1.20.1540.10">
    <property type="entry name" value="Rhomboid-like"/>
    <property type="match status" value="1"/>
</dbReference>
<feature type="domain" description="Peptidase S54 rhomboid" evidence="9">
    <location>
        <begin position="276"/>
        <end position="448"/>
    </location>
</feature>
<keyword evidence="5 7" id="KW-1133">Transmembrane helix</keyword>
<sequence length="451" mass="50627">MRALTSLYAITTLIFQLSEASLSPVPLVTSSNSNKLQFNSPQLPKQKELTTLLAIRGGASHRKPALASHAVTLFAGNEGVLQFFAINAVVCKMLVFVMERLNPLWFLLGANCLVFFTWTMVEGTTLAYGVQGFKAILDGLSGGLLGKVLGYMKDDEEDDLEFPPYFIQKKSFARDSPIEIPVGAVLLDTDNGWRKPDVELFDADKINFKKFKKRRKKRQVVSYIMEKDYDKFFLDLEKELESHTHQNIDIENQMEIIFLSPNKWSGRDGMLTRPLSFFASAFSHNTVGHIGANMLTLYQMRDWIEFLGARRFSQLYLFSIITSKVVNMCWYEFGPSGKWSQSHGASGALSGLLAFAVLMNGSQSYYNFAGFKVNEALVSSLAIFSDDIAGMLKSKEIFGLGWLLRKEVFGEEETFEESSEEFKKKLGRVGFAAHIGGALGGALFAFWFYEV</sequence>